<keyword evidence="5" id="KW-0460">Magnesium</keyword>
<evidence type="ECO:0000256" key="5">
    <source>
        <dbReference type="PIRSR" id="PIRSR605493-1"/>
    </source>
</evidence>
<dbReference type="InterPro" id="IPR036704">
    <property type="entry name" value="RraA/RraA-like_sf"/>
</dbReference>
<name>A0AAP9R3Q0_KLEAE</name>
<dbReference type="AlphaFoldDB" id="A0AAP9R3Q0"/>
<evidence type="ECO:0000313" key="6">
    <source>
        <dbReference type="EMBL" id="QMR43194.1"/>
    </source>
</evidence>
<protein>
    <recommendedName>
        <fullName evidence="2">Putative 4-hydroxy-4-methyl-2-oxoglutarate aldolase</fullName>
    </recommendedName>
    <alternativeName>
        <fullName evidence="3">Regulator of ribonuclease activity homolog</fullName>
    </alternativeName>
    <alternativeName>
        <fullName evidence="4">RraA-like protein</fullName>
    </alternativeName>
</protein>
<dbReference type="InterPro" id="IPR005493">
    <property type="entry name" value="RraA/RraA-like"/>
</dbReference>
<keyword evidence="5" id="KW-0479">Metal-binding</keyword>
<dbReference type="PANTHER" id="PTHR33254:SF4">
    <property type="entry name" value="4-HYDROXY-4-METHYL-2-OXOGLUTARATE ALDOLASE 3-RELATED"/>
    <property type="match status" value="1"/>
</dbReference>
<geneLocation type="plasmid" evidence="7">
    <name>prhbstw-00938_2</name>
</geneLocation>
<feature type="binding site" evidence="5">
    <location>
        <begin position="101"/>
        <end position="104"/>
    </location>
    <ligand>
        <name>substrate</name>
    </ligand>
</feature>
<dbReference type="Gene3D" id="3.50.30.40">
    <property type="entry name" value="Ribonuclease E inhibitor RraA/RraA-like"/>
    <property type="match status" value="1"/>
</dbReference>
<evidence type="ECO:0000256" key="2">
    <source>
        <dbReference type="ARBA" id="ARBA00016549"/>
    </source>
</evidence>
<comment type="cofactor">
    <cofactor evidence="5">
        <name>Mg(2+)</name>
        <dbReference type="ChEBI" id="CHEBI:18420"/>
    </cofactor>
</comment>
<accession>A0AAP9R3Q0</accession>
<dbReference type="PANTHER" id="PTHR33254">
    <property type="entry name" value="4-HYDROXY-4-METHYL-2-OXOGLUTARATE ALDOLASE 3-RELATED"/>
    <property type="match status" value="1"/>
</dbReference>
<sequence>MKNKSYHPLPEPVAPELLERVRRLSPALLCDGMQNSGIARNGCMDADIVPVDESKVLLGTACTVETSGGDNFPVHVAIYQGCPGYVLVVAGRNDTERAYLGDLLAGAAQATGLDGIVVDGCVRDKQALAELDIPVYARGFMPRGPVKEKHGEINTPVQCAGVVVTPGDLVFGDADGVVVVPRSRLEEVLDNAEKKLAYEIQRREVIEAYQQGRECGGPLPALAPAWVTDILFGKPDKK</sequence>
<dbReference type="EMBL" id="CP055905">
    <property type="protein sequence ID" value="QMR43194.1"/>
    <property type="molecule type" value="Genomic_DNA"/>
</dbReference>
<organism evidence="6 7">
    <name type="scientific">Klebsiella aerogenes</name>
    <name type="common">Enterobacter aerogenes</name>
    <dbReference type="NCBI Taxonomy" id="548"/>
    <lineage>
        <taxon>Bacteria</taxon>
        <taxon>Pseudomonadati</taxon>
        <taxon>Pseudomonadota</taxon>
        <taxon>Gammaproteobacteria</taxon>
        <taxon>Enterobacterales</taxon>
        <taxon>Enterobacteriaceae</taxon>
        <taxon>Klebsiella/Raoultella group</taxon>
        <taxon>Klebsiella</taxon>
    </lineage>
</organism>
<feature type="binding site" evidence="5">
    <location>
        <position position="123"/>
    </location>
    <ligand>
        <name>substrate</name>
    </ligand>
</feature>
<dbReference type="CDD" id="cd16841">
    <property type="entry name" value="RraA_family"/>
    <property type="match status" value="1"/>
</dbReference>
<evidence type="ECO:0000256" key="4">
    <source>
        <dbReference type="ARBA" id="ARBA00030169"/>
    </source>
</evidence>
<feature type="binding site" evidence="5">
    <location>
        <position position="124"/>
    </location>
    <ligand>
        <name>Mg(2+)</name>
        <dbReference type="ChEBI" id="CHEBI:18420"/>
    </ligand>
</feature>
<reference evidence="7" key="1">
    <citation type="submission" date="2020-06" db="EMBL/GenBank/DDBJ databases">
        <title>REHAB project genomes.</title>
        <authorList>
            <person name="Shaw L.P."/>
        </authorList>
    </citation>
    <scope>NUCLEOTIDE SEQUENCE [LARGE SCALE GENOMIC DNA]</scope>
    <source>
        <strain evidence="7">RHBSTW-00938</strain>
        <plasmid evidence="7">prhbstw-00938_2</plasmid>
    </source>
</reference>
<evidence type="ECO:0000256" key="3">
    <source>
        <dbReference type="ARBA" id="ARBA00029596"/>
    </source>
</evidence>
<evidence type="ECO:0000313" key="7">
    <source>
        <dbReference type="Proteomes" id="UP000514462"/>
    </source>
</evidence>
<gene>
    <name evidence="6" type="ORF">HV331_25550</name>
</gene>
<dbReference type="GO" id="GO:0046872">
    <property type="term" value="F:metal ion binding"/>
    <property type="evidence" value="ECO:0007669"/>
    <property type="project" value="UniProtKB-KW"/>
</dbReference>
<proteinExistence type="predicted"/>
<keyword evidence="6" id="KW-0614">Plasmid</keyword>
<evidence type="ECO:0000256" key="1">
    <source>
        <dbReference type="ARBA" id="ARBA00001968"/>
    </source>
</evidence>
<comment type="cofactor">
    <cofactor evidence="1">
        <name>a divalent metal cation</name>
        <dbReference type="ChEBI" id="CHEBI:60240"/>
    </cofactor>
</comment>
<dbReference type="Pfam" id="PF03737">
    <property type="entry name" value="RraA-like"/>
    <property type="match status" value="1"/>
</dbReference>
<dbReference type="Proteomes" id="UP000514462">
    <property type="component" value="Plasmid pRHBSTW-00938_2"/>
</dbReference>
<dbReference type="SUPFAM" id="SSF89562">
    <property type="entry name" value="RraA-like"/>
    <property type="match status" value="1"/>
</dbReference>